<dbReference type="RefSeq" id="WP_093374207.1">
    <property type="nucleotide sequence ID" value="NZ_BNAN01000001.1"/>
</dbReference>
<accession>A0A1I2CL03</accession>
<protein>
    <submittedName>
        <fullName evidence="4">LPXTG-site transpeptidase (Sortase) family protein</fullName>
    </submittedName>
</protein>
<name>A0A1I2CL03_9MICO</name>
<dbReference type="AlphaFoldDB" id="A0A1I2CL03"/>
<dbReference type="STRING" id="285351.SAMN04488035_0152"/>
<sequence length="222" mass="22780">MPPRLPASTAGLLLALALALTACQGSTPETGPPAPTVTTTPTAPEPTPTRPERPSRAADVPVRPAVAEPPAAVAAPTRVDVDDLDVTIAVEPVGVADDGQMVIPADANVAGWYEFGPPPGSESGTSVIAAHVDSIASGGLGPFSRLADLERGDQVTTTDADARTTTFNVVSVEMVAKSDITWHDVFTREGDPRLVLITCGGSWDSAAEHYSDNVLVTAVPSP</sequence>
<feature type="region of interest" description="Disordered" evidence="2">
    <location>
        <begin position="25"/>
        <end position="62"/>
    </location>
</feature>
<dbReference type="InterPro" id="IPR005754">
    <property type="entry name" value="Sortase"/>
</dbReference>
<dbReference type="GO" id="GO:0016787">
    <property type="term" value="F:hydrolase activity"/>
    <property type="evidence" value="ECO:0007669"/>
    <property type="project" value="UniProtKB-KW"/>
</dbReference>
<dbReference type="EMBL" id="FONZ01000001">
    <property type="protein sequence ID" value="SFE68463.1"/>
    <property type="molecule type" value="Genomic_DNA"/>
</dbReference>
<gene>
    <name evidence="4" type="ORF">SAMN04488035_0152</name>
</gene>
<dbReference type="PROSITE" id="PS51257">
    <property type="entry name" value="PROKAR_LIPOPROTEIN"/>
    <property type="match status" value="1"/>
</dbReference>
<evidence type="ECO:0000256" key="3">
    <source>
        <dbReference type="SAM" id="SignalP"/>
    </source>
</evidence>
<keyword evidence="5" id="KW-1185">Reference proteome</keyword>
<dbReference type="InterPro" id="IPR042001">
    <property type="entry name" value="Sortase_F"/>
</dbReference>
<dbReference type="CDD" id="cd05829">
    <property type="entry name" value="Sortase_F"/>
    <property type="match status" value="1"/>
</dbReference>
<reference evidence="5" key="1">
    <citation type="submission" date="2016-10" db="EMBL/GenBank/DDBJ databases">
        <authorList>
            <person name="Varghese N."/>
            <person name="Submissions S."/>
        </authorList>
    </citation>
    <scope>NUCLEOTIDE SEQUENCE [LARGE SCALE GENOMIC DNA]</scope>
    <source>
        <strain evidence="5">DSM 19083</strain>
    </source>
</reference>
<keyword evidence="3" id="KW-0732">Signal</keyword>
<proteinExistence type="predicted"/>
<dbReference type="Pfam" id="PF04203">
    <property type="entry name" value="Sortase"/>
    <property type="match status" value="1"/>
</dbReference>
<evidence type="ECO:0000256" key="1">
    <source>
        <dbReference type="ARBA" id="ARBA00022801"/>
    </source>
</evidence>
<evidence type="ECO:0000313" key="5">
    <source>
        <dbReference type="Proteomes" id="UP000198520"/>
    </source>
</evidence>
<evidence type="ECO:0000313" key="4">
    <source>
        <dbReference type="EMBL" id="SFE68463.1"/>
    </source>
</evidence>
<dbReference type="OrthoDB" id="525039at2"/>
<organism evidence="4 5">
    <name type="scientific">Flavimobilis marinus</name>
    <dbReference type="NCBI Taxonomy" id="285351"/>
    <lineage>
        <taxon>Bacteria</taxon>
        <taxon>Bacillati</taxon>
        <taxon>Actinomycetota</taxon>
        <taxon>Actinomycetes</taxon>
        <taxon>Micrococcales</taxon>
        <taxon>Jonesiaceae</taxon>
        <taxon>Flavimobilis</taxon>
    </lineage>
</organism>
<keyword evidence="1" id="KW-0378">Hydrolase</keyword>
<dbReference type="Gene3D" id="2.40.260.10">
    <property type="entry name" value="Sortase"/>
    <property type="match status" value="1"/>
</dbReference>
<evidence type="ECO:0000256" key="2">
    <source>
        <dbReference type="SAM" id="MobiDB-lite"/>
    </source>
</evidence>
<feature type="chain" id="PRO_5038378521" evidence="3">
    <location>
        <begin position="23"/>
        <end position="222"/>
    </location>
</feature>
<dbReference type="InterPro" id="IPR023365">
    <property type="entry name" value="Sortase_dom-sf"/>
</dbReference>
<dbReference type="SUPFAM" id="SSF63817">
    <property type="entry name" value="Sortase"/>
    <property type="match status" value="1"/>
</dbReference>
<dbReference type="Proteomes" id="UP000198520">
    <property type="component" value="Unassembled WGS sequence"/>
</dbReference>
<feature type="signal peptide" evidence="3">
    <location>
        <begin position="1"/>
        <end position="22"/>
    </location>
</feature>